<evidence type="ECO:0000313" key="6">
    <source>
        <dbReference type="EMBL" id="MDJ1113122.1"/>
    </source>
</evidence>
<keyword evidence="1" id="KW-0805">Transcription regulation</keyword>
<dbReference type="EMBL" id="JASJND010000001">
    <property type="protein sequence ID" value="MDJ1113122.1"/>
    <property type="molecule type" value="Genomic_DNA"/>
</dbReference>
<dbReference type="Pfam" id="PF13305">
    <property type="entry name" value="TetR_C_33"/>
    <property type="match status" value="1"/>
</dbReference>
<organism evidence="6 7">
    <name type="scientific">Microbacterium dauci</name>
    <dbReference type="NCBI Taxonomy" id="3048008"/>
    <lineage>
        <taxon>Bacteria</taxon>
        <taxon>Bacillati</taxon>
        <taxon>Actinomycetota</taxon>
        <taxon>Actinomycetes</taxon>
        <taxon>Micrococcales</taxon>
        <taxon>Microbacteriaceae</taxon>
        <taxon>Microbacterium</taxon>
    </lineage>
</organism>
<evidence type="ECO:0000256" key="3">
    <source>
        <dbReference type="ARBA" id="ARBA00023163"/>
    </source>
</evidence>
<evidence type="ECO:0000256" key="1">
    <source>
        <dbReference type="ARBA" id="ARBA00023015"/>
    </source>
</evidence>
<dbReference type="Gene3D" id="1.10.10.60">
    <property type="entry name" value="Homeodomain-like"/>
    <property type="match status" value="1"/>
</dbReference>
<name>A0ABT6ZAD8_9MICO</name>
<keyword evidence="3" id="KW-0804">Transcription</keyword>
<comment type="caution">
    <text evidence="6">The sequence shown here is derived from an EMBL/GenBank/DDBJ whole genome shotgun (WGS) entry which is preliminary data.</text>
</comment>
<dbReference type="InterPro" id="IPR025996">
    <property type="entry name" value="MT1864/Rv1816-like_C"/>
</dbReference>
<dbReference type="PROSITE" id="PS50977">
    <property type="entry name" value="HTH_TETR_2"/>
    <property type="match status" value="1"/>
</dbReference>
<gene>
    <name evidence="6" type="ORF">QNI14_01495</name>
</gene>
<dbReference type="InterPro" id="IPR036271">
    <property type="entry name" value="Tet_transcr_reg_TetR-rel_C_sf"/>
</dbReference>
<feature type="DNA-binding region" description="H-T-H motif" evidence="4">
    <location>
        <begin position="28"/>
        <end position="47"/>
    </location>
</feature>
<sequence>MPRANLSPDTVIHAARDLVDAGGADALSMSALARRLGVRTASLYGHVRDLGALRGAVQALILDELADAVDTAIDARTGPAALEALADAQREYAFARPARWSLIQQPVSPDERTTAAASRMASHLLDVVDAYGISAGQRVHAVRFVSGALAGSLALEAADAFAHRNESTDASWRHTIAALDRALDTWPSELPA</sequence>
<evidence type="ECO:0000313" key="7">
    <source>
        <dbReference type="Proteomes" id="UP001321481"/>
    </source>
</evidence>
<keyword evidence="2 4" id="KW-0238">DNA-binding</keyword>
<dbReference type="Gene3D" id="1.10.357.10">
    <property type="entry name" value="Tetracycline Repressor, domain 2"/>
    <property type="match status" value="1"/>
</dbReference>
<protein>
    <submittedName>
        <fullName evidence="6">WHG domain-containing protein</fullName>
    </submittedName>
</protein>
<reference evidence="6 7" key="1">
    <citation type="submission" date="2023-05" db="EMBL/GenBank/DDBJ databases">
        <title>Microbacterium dauci sp.nov., Isolated from Carrot Rhizosphere Soil.</title>
        <authorList>
            <person name="Xiao Z."/>
            <person name="Zheng J."/>
        </authorList>
    </citation>
    <scope>NUCLEOTIDE SEQUENCE [LARGE SCALE GENOMIC DNA]</scope>
    <source>
        <strain evidence="6 7">LX3-4</strain>
    </source>
</reference>
<keyword evidence="7" id="KW-1185">Reference proteome</keyword>
<proteinExistence type="predicted"/>
<dbReference type="RefSeq" id="WP_283714415.1">
    <property type="nucleotide sequence ID" value="NZ_JASJND010000001.1"/>
</dbReference>
<dbReference type="Proteomes" id="UP001321481">
    <property type="component" value="Unassembled WGS sequence"/>
</dbReference>
<feature type="domain" description="HTH tetR-type" evidence="5">
    <location>
        <begin position="5"/>
        <end position="65"/>
    </location>
</feature>
<dbReference type="Pfam" id="PF00440">
    <property type="entry name" value="TetR_N"/>
    <property type="match status" value="1"/>
</dbReference>
<dbReference type="InterPro" id="IPR009057">
    <property type="entry name" value="Homeodomain-like_sf"/>
</dbReference>
<dbReference type="SUPFAM" id="SSF48498">
    <property type="entry name" value="Tetracyclin repressor-like, C-terminal domain"/>
    <property type="match status" value="1"/>
</dbReference>
<evidence type="ECO:0000256" key="4">
    <source>
        <dbReference type="PROSITE-ProRule" id="PRU00335"/>
    </source>
</evidence>
<accession>A0ABT6ZAD8</accession>
<dbReference type="InterPro" id="IPR001647">
    <property type="entry name" value="HTH_TetR"/>
</dbReference>
<dbReference type="SUPFAM" id="SSF46689">
    <property type="entry name" value="Homeodomain-like"/>
    <property type="match status" value="1"/>
</dbReference>
<evidence type="ECO:0000259" key="5">
    <source>
        <dbReference type="PROSITE" id="PS50977"/>
    </source>
</evidence>
<evidence type="ECO:0000256" key="2">
    <source>
        <dbReference type="ARBA" id="ARBA00023125"/>
    </source>
</evidence>